<gene>
    <name evidence="1" type="ORF">Pflav_047010</name>
</gene>
<evidence type="ECO:0000313" key="1">
    <source>
        <dbReference type="EMBL" id="BCB78291.1"/>
    </source>
</evidence>
<dbReference type="EMBL" id="AP022870">
    <property type="protein sequence ID" value="BCB78291.1"/>
    <property type="molecule type" value="Genomic_DNA"/>
</dbReference>
<dbReference type="KEGG" id="pfla:Pflav_047010"/>
<organism evidence="1 2">
    <name type="scientific">Phytohabitans flavus</name>
    <dbReference type="NCBI Taxonomy" id="1076124"/>
    <lineage>
        <taxon>Bacteria</taxon>
        <taxon>Bacillati</taxon>
        <taxon>Actinomycetota</taxon>
        <taxon>Actinomycetes</taxon>
        <taxon>Micromonosporales</taxon>
        <taxon>Micromonosporaceae</taxon>
    </lineage>
</organism>
<dbReference type="Proteomes" id="UP000502508">
    <property type="component" value="Chromosome"/>
</dbReference>
<reference evidence="1 2" key="1">
    <citation type="submission" date="2020-03" db="EMBL/GenBank/DDBJ databases">
        <title>Whole genome shotgun sequence of Phytohabitans flavus NBRC 107702.</title>
        <authorList>
            <person name="Komaki H."/>
            <person name="Tamura T."/>
        </authorList>
    </citation>
    <scope>NUCLEOTIDE SEQUENCE [LARGE SCALE GENOMIC DNA]</scope>
    <source>
        <strain evidence="1 2">NBRC 107702</strain>
    </source>
</reference>
<reference evidence="1 2" key="2">
    <citation type="submission" date="2020-03" db="EMBL/GenBank/DDBJ databases">
        <authorList>
            <person name="Ichikawa N."/>
            <person name="Kimura A."/>
            <person name="Kitahashi Y."/>
            <person name="Uohara A."/>
        </authorList>
    </citation>
    <scope>NUCLEOTIDE SEQUENCE [LARGE SCALE GENOMIC DNA]</scope>
    <source>
        <strain evidence="1 2">NBRC 107702</strain>
    </source>
</reference>
<keyword evidence="2" id="KW-1185">Reference proteome</keyword>
<evidence type="ECO:0000313" key="2">
    <source>
        <dbReference type="Proteomes" id="UP000502508"/>
    </source>
</evidence>
<sequence length="62" mass="6521">MTEVTVGDFSACFPAALRSEVAVVAAAVPTSGLAPAAPFVVRVDEELVSIPYRIYNAELSHD</sequence>
<name>A0A6F8XX31_9ACTN</name>
<dbReference type="AlphaFoldDB" id="A0A6F8XX31"/>
<protein>
    <submittedName>
        <fullName evidence="1">Uncharacterized protein</fullName>
    </submittedName>
</protein>
<proteinExistence type="predicted"/>
<accession>A0A6F8XX31</accession>